<dbReference type="SUPFAM" id="SSF53383">
    <property type="entry name" value="PLP-dependent transferases"/>
    <property type="match status" value="1"/>
</dbReference>
<dbReference type="STRING" id="887929.HMP0721_1833"/>
<dbReference type="PANTHER" id="PTHR43586:SF8">
    <property type="entry name" value="CYSTEINE DESULFURASE 1, CHLOROPLASTIC"/>
    <property type="match status" value="1"/>
</dbReference>
<dbReference type="HOGENOM" id="CLU_003433_2_5_9"/>
<accession>E6MIJ8</accession>
<comment type="similarity">
    <text evidence="2 8">Belongs to the class-V pyridoxal-phosphate-dependent aminotransferase family. Csd subfamily.</text>
</comment>
<evidence type="ECO:0000256" key="6">
    <source>
        <dbReference type="ARBA" id="ARBA00050776"/>
    </source>
</evidence>
<dbReference type="Pfam" id="PF00266">
    <property type="entry name" value="Aminotran_5"/>
    <property type="match status" value="1"/>
</dbReference>
<dbReference type="eggNOG" id="COG0520">
    <property type="taxonomic scope" value="Bacteria"/>
</dbReference>
<evidence type="ECO:0000256" key="3">
    <source>
        <dbReference type="ARBA" id="ARBA00012239"/>
    </source>
</evidence>
<dbReference type="GO" id="GO:0006534">
    <property type="term" value="P:cysteine metabolic process"/>
    <property type="evidence" value="ECO:0007669"/>
    <property type="project" value="UniProtKB-UniRule"/>
</dbReference>
<evidence type="ECO:0000256" key="4">
    <source>
        <dbReference type="ARBA" id="ARBA00022679"/>
    </source>
</evidence>
<keyword evidence="11" id="KW-1185">Reference proteome</keyword>
<evidence type="ECO:0000313" key="10">
    <source>
        <dbReference type="EMBL" id="EFV01094.1"/>
    </source>
</evidence>
<dbReference type="RefSeq" id="WP_006599255.1">
    <property type="nucleotide sequence ID" value="NZ_GL622359.1"/>
</dbReference>
<organism evidence="10 11">
    <name type="scientific">Pseudoramibacter alactolyticus ATCC 23263</name>
    <dbReference type="NCBI Taxonomy" id="887929"/>
    <lineage>
        <taxon>Bacteria</taxon>
        <taxon>Bacillati</taxon>
        <taxon>Bacillota</taxon>
        <taxon>Clostridia</taxon>
        <taxon>Eubacteriales</taxon>
        <taxon>Eubacteriaceae</taxon>
        <taxon>Pseudoramibacter</taxon>
    </lineage>
</organism>
<dbReference type="PANTHER" id="PTHR43586">
    <property type="entry name" value="CYSTEINE DESULFURASE"/>
    <property type="match status" value="1"/>
</dbReference>
<evidence type="ECO:0000256" key="5">
    <source>
        <dbReference type="ARBA" id="ARBA00022898"/>
    </source>
</evidence>
<evidence type="ECO:0000259" key="9">
    <source>
        <dbReference type="Pfam" id="PF00266"/>
    </source>
</evidence>
<dbReference type="CDD" id="cd06453">
    <property type="entry name" value="SufS_like"/>
    <property type="match status" value="1"/>
</dbReference>
<comment type="function">
    <text evidence="8">Catalyzes the removal of elemental sulfur and selenium atoms from L-cysteine, L-cystine, L-selenocysteine, and L-selenocystine to produce L-alanine.</text>
</comment>
<dbReference type="EMBL" id="AEQN01000023">
    <property type="protein sequence ID" value="EFV01094.1"/>
    <property type="molecule type" value="Genomic_DNA"/>
</dbReference>
<reference evidence="10 11" key="1">
    <citation type="submission" date="2010-12" db="EMBL/GenBank/DDBJ databases">
        <authorList>
            <person name="Muzny D."/>
            <person name="Qin X."/>
            <person name="Deng J."/>
            <person name="Jiang H."/>
            <person name="Liu Y."/>
            <person name="Qu J."/>
            <person name="Song X.-Z."/>
            <person name="Zhang L."/>
            <person name="Thornton R."/>
            <person name="Coyle M."/>
            <person name="Francisco L."/>
            <person name="Jackson L."/>
            <person name="Javaid M."/>
            <person name="Korchina V."/>
            <person name="Kovar C."/>
            <person name="Mata R."/>
            <person name="Mathew T."/>
            <person name="Ngo R."/>
            <person name="Nguyen L."/>
            <person name="Nguyen N."/>
            <person name="Okwuonu G."/>
            <person name="Ongeri F."/>
            <person name="Pham C."/>
            <person name="Simmons D."/>
            <person name="Wilczek-Boney K."/>
            <person name="Hale W."/>
            <person name="Jakkamsetti A."/>
            <person name="Pham P."/>
            <person name="Ruth R."/>
            <person name="San Lucas F."/>
            <person name="Warren J."/>
            <person name="Zhang J."/>
            <person name="Zhao Z."/>
            <person name="Zhou C."/>
            <person name="Zhu D."/>
            <person name="Lee S."/>
            <person name="Bess C."/>
            <person name="Blankenburg K."/>
            <person name="Forbes L."/>
            <person name="Fu Q."/>
            <person name="Gubbala S."/>
            <person name="Hirani K."/>
            <person name="Jayaseelan J.C."/>
            <person name="Lara F."/>
            <person name="Munidasa M."/>
            <person name="Palculict T."/>
            <person name="Patil S."/>
            <person name="Pu L.-L."/>
            <person name="Saada N."/>
            <person name="Tang L."/>
            <person name="Weissenberger G."/>
            <person name="Zhu Y."/>
            <person name="Hemphill L."/>
            <person name="Shang Y."/>
            <person name="Youmans B."/>
            <person name="Ayvaz T."/>
            <person name="Ross M."/>
            <person name="Santibanez J."/>
            <person name="Aqrawi P."/>
            <person name="Gross S."/>
            <person name="Joshi V."/>
            <person name="Fowler G."/>
            <person name="Nazareth L."/>
            <person name="Reid J."/>
            <person name="Worley K."/>
            <person name="Petrosino J."/>
            <person name="Highlander S."/>
            <person name="Gibbs R."/>
        </authorList>
    </citation>
    <scope>NUCLEOTIDE SEQUENCE [LARGE SCALE GENOMIC DNA]</scope>
    <source>
        <strain evidence="10 11">ATCC 23263</strain>
    </source>
</reference>
<dbReference type="PIRSF" id="PIRSF005572">
    <property type="entry name" value="NifS"/>
    <property type="match status" value="1"/>
</dbReference>
<evidence type="ECO:0000313" key="11">
    <source>
        <dbReference type="Proteomes" id="UP000004754"/>
    </source>
</evidence>
<proteinExistence type="inferred from homology"/>
<sequence length="411" mass="44839">MSALTTAELKALRSQFPLIAGSDLAYLDNAATTQKPQAVLDAVNHYYQRENANPFRGLYDLSLAATDAYEAARQKTADLIHAGRPEEIIFTRNASESLNLAAFSLGECLIGAGDEIVVGIMEHHSNMLPWRLMAERRGASVKYLNCAADGAVTEADLMAALTEKTKIVAITQMSNIFGRVLDVKRFAEICHERGIVIVVDGAQSVPHSRVDVQALDVDFLAFSGHKMFSPMGIGVLYGKKAWLEKMPPFLSGGEMIDMVTTERIVYAPLPHKFEAGTVNAGGAVGLGAAIDFVNAVGMDTIEARETALTAYALEQMRRVPYLTVLGSDKPEEHHGILTFKLEGVHPHDITAILSENRVAVRAGHHCAQPLHQHLGIPSTTRASLAFYNTEEEVDRLVACLGRIRKEMGYEQ</sequence>
<dbReference type="AlphaFoldDB" id="E6MIJ8"/>
<dbReference type="OrthoDB" id="9804366at2"/>
<feature type="domain" description="Aminotransferase class V" evidence="9">
    <location>
        <begin position="26"/>
        <end position="396"/>
    </location>
</feature>
<comment type="catalytic activity">
    <reaction evidence="6 8">
        <text>(sulfur carrier)-H + L-cysteine = (sulfur carrier)-SH + L-alanine</text>
        <dbReference type="Rhea" id="RHEA:43892"/>
        <dbReference type="Rhea" id="RHEA-COMP:14737"/>
        <dbReference type="Rhea" id="RHEA-COMP:14739"/>
        <dbReference type="ChEBI" id="CHEBI:29917"/>
        <dbReference type="ChEBI" id="CHEBI:35235"/>
        <dbReference type="ChEBI" id="CHEBI:57972"/>
        <dbReference type="ChEBI" id="CHEBI:64428"/>
        <dbReference type="EC" id="2.8.1.7"/>
    </reaction>
</comment>
<evidence type="ECO:0000256" key="2">
    <source>
        <dbReference type="ARBA" id="ARBA00010447"/>
    </source>
</evidence>
<dbReference type="InterPro" id="IPR016454">
    <property type="entry name" value="Cysteine_dSase"/>
</dbReference>
<comment type="cofactor">
    <cofactor evidence="1 7">
        <name>pyridoxal 5'-phosphate</name>
        <dbReference type="ChEBI" id="CHEBI:597326"/>
    </cofactor>
</comment>
<protein>
    <recommendedName>
        <fullName evidence="3 8">Cysteine desulfurase</fullName>
        <ecNumber evidence="3 8">2.8.1.7</ecNumber>
    </recommendedName>
</protein>
<evidence type="ECO:0000256" key="8">
    <source>
        <dbReference type="RuleBase" id="RU004506"/>
    </source>
</evidence>
<dbReference type="InterPro" id="IPR015424">
    <property type="entry name" value="PyrdxlP-dep_Trfase"/>
</dbReference>
<dbReference type="Proteomes" id="UP000004754">
    <property type="component" value="Unassembled WGS sequence"/>
</dbReference>
<dbReference type="InterPro" id="IPR010970">
    <property type="entry name" value="Cys_dSase_SufS"/>
</dbReference>
<dbReference type="PROSITE" id="PS00595">
    <property type="entry name" value="AA_TRANSFER_CLASS_5"/>
    <property type="match status" value="1"/>
</dbReference>
<evidence type="ECO:0000256" key="1">
    <source>
        <dbReference type="ARBA" id="ARBA00001933"/>
    </source>
</evidence>
<gene>
    <name evidence="10" type="primary">sufS</name>
    <name evidence="10" type="ORF">HMP0721_1833</name>
</gene>
<dbReference type="Gene3D" id="3.90.1150.10">
    <property type="entry name" value="Aspartate Aminotransferase, domain 1"/>
    <property type="match status" value="1"/>
</dbReference>
<keyword evidence="4 8" id="KW-0808">Transferase</keyword>
<dbReference type="InterPro" id="IPR000192">
    <property type="entry name" value="Aminotrans_V_dom"/>
</dbReference>
<dbReference type="InterPro" id="IPR020578">
    <property type="entry name" value="Aminotrans_V_PyrdxlP_BS"/>
</dbReference>
<dbReference type="GO" id="GO:0030170">
    <property type="term" value="F:pyridoxal phosphate binding"/>
    <property type="evidence" value="ECO:0007669"/>
    <property type="project" value="UniProtKB-UniRule"/>
</dbReference>
<dbReference type="NCBIfam" id="TIGR01979">
    <property type="entry name" value="sufS"/>
    <property type="match status" value="1"/>
</dbReference>
<dbReference type="GO" id="GO:0031071">
    <property type="term" value="F:cysteine desulfurase activity"/>
    <property type="evidence" value="ECO:0007669"/>
    <property type="project" value="UniProtKB-UniRule"/>
</dbReference>
<dbReference type="InterPro" id="IPR015421">
    <property type="entry name" value="PyrdxlP-dep_Trfase_major"/>
</dbReference>
<dbReference type="EC" id="2.8.1.7" evidence="3 8"/>
<comment type="caution">
    <text evidence="10">The sequence shown here is derived from an EMBL/GenBank/DDBJ whole genome shotgun (WGS) entry which is preliminary data.</text>
</comment>
<keyword evidence="5 8" id="KW-0663">Pyridoxal phosphate</keyword>
<name>E6MIJ8_9FIRM</name>
<dbReference type="InterPro" id="IPR015422">
    <property type="entry name" value="PyrdxlP-dep_Trfase_small"/>
</dbReference>
<dbReference type="Gene3D" id="3.40.640.10">
    <property type="entry name" value="Type I PLP-dependent aspartate aminotransferase-like (Major domain)"/>
    <property type="match status" value="1"/>
</dbReference>
<evidence type="ECO:0000256" key="7">
    <source>
        <dbReference type="RuleBase" id="RU004504"/>
    </source>
</evidence>